<gene>
    <name evidence="1" type="ORF">BON30_34930</name>
</gene>
<accession>A0A1L9B265</accession>
<dbReference type="AlphaFoldDB" id="A0A1L9B265"/>
<keyword evidence="2" id="KW-1185">Reference proteome</keyword>
<name>A0A1L9B265_9BACT</name>
<sequence length="542" mass="62962">MQEALGHLETLSHQLEGHAIYRWIGDSHLRDSRRHYDCFIPLLGFVMSFPFYNERYLAFRKNEKDSEQDAKIKDAINHHALEDKTHARLFLADFRRLELDELWDTRRASSLMWALWLSPLLDPGRAVESQRIQEIVGHEAAEPAYRYLHVEQLEQDGHLLFSATTSQARQVRQQTGITPVYFGMHHLERESGNVGASESELVTFSAEQRERALRLVERKHALSVEMNDFMHRFVQTAEEAGGPGPLLTHERRERMGLVREQLEAYQAGRLPAPTWNPRPDNFTEQGDLIAAWHRHHADFVGHPISAMIREAQGKEAVFILRCAALLFAPRISALHAFYLQDCRVQEPATGPGTPTVDFLRRTFSTEAGLFLHDWEVLDMDARLPWTPAELLEWWFFDKVYGRPEMEALHEFRRETLRHPNDPLLKYWAILSVHFMSRAFFGNLRALTERFAADHPTSPPLIYLEGTHHLLYGQMERNWREPTCPTSLAHLPATYTQRRAVLRMMDAFATYGRQQFDNLARALSTDREHFAFLLDEEEARIPS</sequence>
<organism evidence="1 2">
    <name type="scientific">Cystobacter ferrugineus</name>
    <dbReference type="NCBI Taxonomy" id="83449"/>
    <lineage>
        <taxon>Bacteria</taxon>
        <taxon>Pseudomonadati</taxon>
        <taxon>Myxococcota</taxon>
        <taxon>Myxococcia</taxon>
        <taxon>Myxococcales</taxon>
        <taxon>Cystobacterineae</taxon>
        <taxon>Archangiaceae</taxon>
        <taxon>Cystobacter</taxon>
    </lineage>
</organism>
<dbReference type="STRING" id="83449.BON30_34930"/>
<protein>
    <submittedName>
        <fullName evidence="1">Uncharacterized protein</fullName>
    </submittedName>
</protein>
<dbReference type="RefSeq" id="WP_071902839.1">
    <property type="nucleotide sequence ID" value="NZ_MPIN01000011.1"/>
</dbReference>
<reference evidence="2" key="1">
    <citation type="submission" date="2016-11" db="EMBL/GenBank/DDBJ databases">
        <authorList>
            <person name="Shukria A."/>
            <person name="Stevens D.C."/>
        </authorList>
    </citation>
    <scope>NUCLEOTIDE SEQUENCE [LARGE SCALE GENOMIC DNA]</scope>
    <source>
        <strain evidence="2">Cbfe23</strain>
    </source>
</reference>
<proteinExistence type="predicted"/>
<dbReference type="Proteomes" id="UP000182229">
    <property type="component" value="Unassembled WGS sequence"/>
</dbReference>
<reference evidence="1 2" key="2">
    <citation type="submission" date="2016-12" db="EMBL/GenBank/DDBJ databases">
        <title>Draft Genome Sequence of Cystobacter ferrugineus Strain Cbfe23.</title>
        <authorList>
            <person name="Akbar S."/>
            <person name="Dowd S.E."/>
            <person name="Stevens D.C."/>
        </authorList>
    </citation>
    <scope>NUCLEOTIDE SEQUENCE [LARGE SCALE GENOMIC DNA]</scope>
    <source>
        <strain evidence="1 2">Cbfe23</strain>
    </source>
</reference>
<evidence type="ECO:0000313" key="2">
    <source>
        <dbReference type="Proteomes" id="UP000182229"/>
    </source>
</evidence>
<evidence type="ECO:0000313" key="1">
    <source>
        <dbReference type="EMBL" id="OJH36344.1"/>
    </source>
</evidence>
<dbReference type="OrthoDB" id="4653716at2"/>
<dbReference type="EMBL" id="MPIN01000011">
    <property type="protein sequence ID" value="OJH36344.1"/>
    <property type="molecule type" value="Genomic_DNA"/>
</dbReference>
<comment type="caution">
    <text evidence="1">The sequence shown here is derived from an EMBL/GenBank/DDBJ whole genome shotgun (WGS) entry which is preliminary data.</text>
</comment>